<reference evidence="3" key="1">
    <citation type="submission" date="2019-07" db="EMBL/GenBank/DDBJ databases">
        <title>Hyphodiscus hymeniophilus genome sequencing and assembly.</title>
        <authorList>
            <person name="Kramer G."/>
            <person name="Nodwell J."/>
        </authorList>
    </citation>
    <scope>NUCLEOTIDE SEQUENCE</scope>
    <source>
        <strain evidence="3">ATCC 34498</strain>
    </source>
</reference>
<dbReference type="EMBL" id="VNKQ01000012">
    <property type="protein sequence ID" value="KAG0647680.1"/>
    <property type="molecule type" value="Genomic_DNA"/>
</dbReference>
<keyword evidence="4" id="KW-1185">Reference proteome</keyword>
<dbReference type="Pfam" id="PF02458">
    <property type="entry name" value="Transferase"/>
    <property type="match status" value="1"/>
</dbReference>
<dbReference type="InterPro" id="IPR023213">
    <property type="entry name" value="CAT-like_dom_sf"/>
</dbReference>
<dbReference type="Proteomes" id="UP000785200">
    <property type="component" value="Unassembled WGS sequence"/>
</dbReference>
<sequence>MPFEPQCPKSPEDSVPPPMSWDTPFGDCVSLRDYGISQPPAEQCERKLTPLDLVMPRLYGTRWILCFPLEAGVERSLVFKNLRLGLARTIGSIPWIAGVIAPETGAKSKVGRIQVVESDGVKFHLKDLCGILPSYHELKKRNFPLSEFSTKHIAPIGMVPEYPFAVMVAQANFIEGGLLLTIGLHHSVCDATGFETIIRTWADNTAAAVSGSDSFSIYSPALNDRMPLMEGKPGAQLKDFPEYVLMPTPPKTAAIQESSVRHPDRSAMTTHVFYFSPESLGQLKSAAAAFSTNDALIGLVWQHMTIARNPVSAPLELTHDKESRMLYAVNVRSRMRPQLPANWLGNATICGVTDYLKVTALLNESGLSTASTMIRKSLNTITADRIDSTIGLLNSRDDPYDFKFKYNGFLGPDIVSTSFAHLEIYKHDWGPCLGKIDAFRIPGEGTDGTVGVFPRLRDGGLEVLIGLEDGAMERLLRDAEFGKYAQLWA</sequence>
<dbReference type="Gene3D" id="3.30.559.10">
    <property type="entry name" value="Chloramphenicol acetyltransferase-like domain"/>
    <property type="match status" value="2"/>
</dbReference>
<comment type="caution">
    <text evidence="3">The sequence shown here is derived from an EMBL/GenBank/DDBJ whole genome shotgun (WGS) entry which is preliminary data.</text>
</comment>
<dbReference type="PANTHER" id="PTHR31896:SF64">
    <property type="entry name" value="TRICHOTHECENE 3-O-ACETYLTRANSFERASE"/>
    <property type="match status" value="1"/>
</dbReference>
<keyword evidence="3" id="KW-0012">Acyltransferase</keyword>
<dbReference type="GO" id="GO:0016746">
    <property type="term" value="F:acyltransferase activity"/>
    <property type="evidence" value="ECO:0007669"/>
    <property type="project" value="UniProtKB-KW"/>
</dbReference>
<name>A0A9P6VH73_9HELO</name>
<evidence type="ECO:0000256" key="1">
    <source>
        <dbReference type="ARBA" id="ARBA00022679"/>
    </source>
</evidence>
<organism evidence="3 4">
    <name type="scientific">Hyphodiscus hymeniophilus</name>
    <dbReference type="NCBI Taxonomy" id="353542"/>
    <lineage>
        <taxon>Eukaryota</taxon>
        <taxon>Fungi</taxon>
        <taxon>Dikarya</taxon>
        <taxon>Ascomycota</taxon>
        <taxon>Pezizomycotina</taxon>
        <taxon>Leotiomycetes</taxon>
        <taxon>Helotiales</taxon>
        <taxon>Hyphodiscaceae</taxon>
        <taxon>Hyphodiscus</taxon>
    </lineage>
</organism>
<keyword evidence="1" id="KW-0808">Transferase</keyword>
<evidence type="ECO:0000313" key="3">
    <source>
        <dbReference type="EMBL" id="KAG0647680.1"/>
    </source>
</evidence>
<dbReference type="PANTHER" id="PTHR31896">
    <property type="entry name" value="FAMILY REGULATORY PROTEIN, PUTATIVE (AFU_ORTHOLOGUE AFUA_3G14730)-RELATED"/>
    <property type="match status" value="1"/>
</dbReference>
<evidence type="ECO:0000256" key="2">
    <source>
        <dbReference type="SAM" id="MobiDB-lite"/>
    </source>
</evidence>
<dbReference type="OrthoDB" id="1862401at2759"/>
<dbReference type="InterPro" id="IPR051283">
    <property type="entry name" value="Sec_Metabolite_Acyltrans"/>
</dbReference>
<protein>
    <submittedName>
        <fullName evidence="3">Acyltransferase easC</fullName>
    </submittedName>
</protein>
<accession>A0A9P6VH73</accession>
<dbReference type="AlphaFoldDB" id="A0A9P6VH73"/>
<proteinExistence type="predicted"/>
<gene>
    <name evidence="3" type="ORF">D0Z07_6810</name>
</gene>
<feature type="region of interest" description="Disordered" evidence="2">
    <location>
        <begin position="1"/>
        <end position="20"/>
    </location>
</feature>
<evidence type="ECO:0000313" key="4">
    <source>
        <dbReference type="Proteomes" id="UP000785200"/>
    </source>
</evidence>